<dbReference type="OrthoDB" id="1821427at2"/>
<reference evidence="2 3" key="2">
    <citation type="submission" date="2016-12" db="EMBL/GenBank/DDBJ databases">
        <title>Genome sequencing and description of Paenibacillus sp. nov. from high altitude lake in the Indian Trans- Himalayas.</title>
        <authorList>
            <person name="Kiran S."/>
            <person name="Swarnkar M.K."/>
            <person name="Rana A."/>
            <person name="Tewari R."/>
            <person name="Gulati A."/>
        </authorList>
    </citation>
    <scope>NUCLEOTIDE SEQUENCE [LARGE SCALE GENOMIC DNA]</scope>
    <source>
        <strain evidence="2 3">IHBB 9951</strain>
    </source>
</reference>
<evidence type="ECO:0000313" key="3">
    <source>
        <dbReference type="Proteomes" id="UP000189059"/>
    </source>
</evidence>
<proteinExistence type="predicted"/>
<reference evidence="1" key="1">
    <citation type="submission" date="2016-08" db="EMBL/GenBank/DDBJ databases">
        <title>Complete Genome Seqeunce of Paenibacillus sp. nov. IHBB 9852 from high altitute lake of Indian trans-Himalayas.</title>
        <authorList>
            <person name="Kiran S."/>
            <person name="Swarnkar M.K."/>
            <person name="Rana A."/>
            <person name="Tewari R."/>
            <person name="Gulati A."/>
        </authorList>
    </citation>
    <scope>NUCLEOTIDE SEQUENCE [LARGE SCALE GENOMIC DNA]</scope>
    <source>
        <strain evidence="1">IHBB 9852</strain>
    </source>
</reference>
<organism evidence="1">
    <name type="scientific">Paenibacillus ihbetae</name>
    <dbReference type="NCBI Taxonomy" id="1870820"/>
    <lineage>
        <taxon>Bacteria</taxon>
        <taxon>Bacillati</taxon>
        <taxon>Bacillota</taxon>
        <taxon>Bacilli</taxon>
        <taxon>Bacillales</taxon>
        <taxon>Paenibacillaceae</taxon>
        <taxon>Paenibacillus</taxon>
    </lineage>
</organism>
<dbReference type="GeneID" id="48312353"/>
<accession>A0A1B2E8H5</accession>
<evidence type="ECO:0000313" key="1">
    <source>
        <dbReference type="EMBL" id="ANY76293.1"/>
    </source>
</evidence>
<sequence>MNFRCECGQRIHDTTDYLSYKGYLISDQDQFDLLDEIDDAIEKSGPSSTDKEEAAMRIRSLIGTLFKTVYQCSNCGNFFIDNNHPRLEMFRGVNPVNRNLLMSALGDKWKGFIFAEWKDKIPDWQTSNGILYNETNASSLTVRLDGNGKYSAWETLEQDYYKLFNELKNKNAIRYSHLKKNNTVIHSWSLKK</sequence>
<dbReference type="AlphaFoldDB" id="A0A1B2E8H5"/>
<keyword evidence="3" id="KW-1185">Reference proteome</keyword>
<gene>
    <name evidence="2" type="ORF">BBD40_06625</name>
    <name evidence="1" type="ORF">BBD41_29040</name>
</gene>
<dbReference type="Proteomes" id="UP000189059">
    <property type="component" value="Unassembled WGS sequence"/>
</dbReference>
<dbReference type="EMBL" id="CP016809">
    <property type="protein sequence ID" value="ANY76293.1"/>
    <property type="molecule type" value="Genomic_DNA"/>
</dbReference>
<name>A0A1B2E8H5_9BACL</name>
<protein>
    <submittedName>
        <fullName evidence="1">Uncharacterized protein</fullName>
    </submittedName>
</protein>
<dbReference type="EMBL" id="MRVI01000001">
    <property type="protein sequence ID" value="OOC61564.1"/>
    <property type="molecule type" value="Genomic_DNA"/>
</dbReference>
<dbReference type="RefSeq" id="WP_077566371.1">
    <property type="nucleotide sequence ID" value="NZ_CP016809.1"/>
</dbReference>
<evidence type="ECO:0000313" key="2">
    <source>
        <dbReference type="EMBL" id="OOC61564.1"/>
    </source>
</evidence>
<dbReference type="KEGG" id="pib:BBD41_29040"/>